<proteinExistence type="predicted"/>
<name>A0ABT9W0I1_9BACI</name>
<gene>
    <name evidence="1" type="ORF">J2S11_002513</name>
</gene>
<sequence>MGHYLGFKKQDVWQLTIPQLNYYLRKCNEHIEFTIKVHSMSYMGLFGSASSSNTSSSAIGDSGSYNEATAEDMEWLSSIL</sequence>
<accession>A0ABT9W0I1</accession>
<reference evidence="1 2" key="1">
    <citation type="submission" date="2023-07" db="EMBL/GenBank/DDBJ databases">
        <title>Genomic Encyclopedia of Type Strains, Phase IV (KMG-IV): sequencing the most valuable type-strain genomes for metagenomic binning, comparative biology and taxonomic classification.</title>
        <authorList>
            <person name="Goeker M."/>
        </authorList>
    </citation>
    <scope>NUCLEOTIDE SEQUENCE [LARGE SCALE GENOMIC DNA]</scope>
    <source>
        <strain evidence="1 2">DSM 12751</strain>
    </source>
</reference>
<evidence type="ECO:0000313" key="1">
    <source>
        <dbReference type="EMBL" id="MDQ0166609.1"/>
    </source>
</evidence>
<dbReference type="Proteomes" id="UP001235840">
    <property type="component" value="Unassembled WGS sequence"/>
</dbReference>
<organism evidence="1 2">
    <name type="scientific">Caldalkalibacillus horti</name>
    <dbReference type="NCBI Taxonomy" id="77523"/>
    <lineage>
        <taxon>Bacteria</taxon>
        <taxon>Bacillati</taxon>
        <taxon>Bacillota</taxon>
        <taxon>Bacilli</taxon>
        <taxon>Bacillales</taxon>
        <taxon>Bacillaceae</taxon>
        <taxon>Caldalkalibacillus</taxon>
    </lineage>
</organism>
<keyword evidence="2" id="KW-1185">Reference proteome</keyword>
<protein>
    <submittedName>
        <fullName evidence="1">Uncharacterized protein</fullName>
    </submittedName>
</protein>
<evidence type="ECO:0000313" key="2">
    <source>
        <dbReference type="Proteomes" id="UP001235840"/>
    </source>
</evidence>
<dbReference type="RefSeq" id="WP_307394940.1">
    <property type="nucleotide sequence ID" value="NZ_BAAADK010000045.1"/>
</dbReference>
<dbReference type="EMBL" id="JAUSTY010000009">
    <property type="protein sequence ID" value="MDQ0166609.1"/>
    <property type="molecule type" value="Genomic_DNA"/>
</dbReference>
<comment type="caution">
    <text evidence="1">The sequence shown here is derived from an EMBL/GenBank/DDBJ whole genome shotgun (WGS) entry which is preliminary data.</text>
</comment>